<proteinExistence type="predicted"/>
<protein>
    <recommendedName>
        <fullName evidence="3">CopG family transcriptional regulator</fullName>
    </recommendedName>
</protein>
<accession>A0A6N8FUE8</accession>
<dbReference type="Proteomes" id="UP000441797">
    <property type="component" value="Unassembled WGS sequence"/>
</dbReference>
<name>A0A6N8FUE8_9CHRO</name>
<keyword evidence="2" id="KW-1185">Reference proteome</keyword>
<reference evidence="1 2" key="1">
    <citation type="journal article" date="2019" name="Front. Microbiol.">
        <title>Genomic Features for Desiccation Tolerance and Sugar Biosynthesis in the Extremophile Gloeocapsopsis sp. UTEX B3054.</title>
        <authorList>
            <person name="Urrejola C."/>
            <person name="Alcorta J."/>
            <person name="Salas L."/>
            <person name="Vasquez M."/>
            <person name="Polz M.F."/>
            <person name="Vicuna R."/>
            <person name="Diez B."/>
        </authorList>
    </citation>
    <scope>NUCLEOTIDE SEQUENCE [LARGE SCALE GENOMIC DNA]</scope>
    <source>
        <strain evidence="1 2">1H9</strain>
    </source>
</reference>
<sequence>MKRTIYLPDDIAERLNKYLIDHPNETLSSVVQEALEKKLAPKDVSKLLSFAGIVQNASCNAADNAEDRDAIASER</sequence>
<dbReference type="OrthoDB" id="427476at2"/>
<evidence type="ECO:0000313" key="2">
    <source>
        <dbReference type="Proteomes" id="UP000441797"/>
    </source>
</evidence>
<dbReference type="EMBL" id="NAPY01000004">
    <property type="protein sequence ID" value="MUL35566.1"/>
    <property type="molecule type" value="Genomic_DNA"/>
</dbReference>
<dbReference type="RefSeq" id="WP_105221089.1">
    <property type="nucleotide sequence ID" value="NZ_CAWNSU010000082.1"/>
</dbReference>
<evidence type="ECO:0000313" key="1">
    <source>
        <dbReference type="EMBL" id="MUL35566.1"/>
    </source>
</evidence>
<evidence type="ECO:0008006" key="3">
    <source>
        <dbReference type="Google" id="ProtNLM"/>
    </source>
</evidence>
<dbReference type="AlphaFoldDB" id="A0A6N8FUE8"/>
<organism evidence="1 2">
    <name type="scientific">Gloeocapsopsis dulcis AAB1 = 1H9</name>
    <dbReference type="NCBI Taxonomy" id="1433147"/>
    <lineage>
        <taxon>Bacteria</taxon>
        <taxon>Bacillati</taxon>
        <taxon>Cyanobacteriota</taxon>
        <taxon>Cyanophyceae</taxon>
        <taxon>Oscillatoriophycideae</taxon>
        <taxon>Chroococcales</taxon>
        <taxon>Chroococcaceae</taxon>
        <taxon>Gloeocapsopsis</taxon>
        <taxon>Gloeocapsopsis dulcis</taxon>
    </lineage>
</organism>
<comment type="caution">
    <text evidence="1">The sequence shown here is derived from an EMBL/GenBank/DDBJ whole genome shotgun (WGS) entry which is preliminary data.</text>
</comment>
<gene>
    <name evidence="1" type="ORF">BWI75_04180</name>
</gene>